<protein>
    <submittedName>
        <fullName evidence="8">Radical SAM protein</fullName>
    </submittedName>
</protein>
<dbReference type="InterPro" id="IPR000385">
    <property type="entry name" value="MoaA_NifB_PqqE_Fe-S-bd_CS"/>
</dbReference>
<dbReference type="PANTHER" id="PTHR43273">
    <property type="entry name" value="ANAEROBIC SULFATASE-MATURATING ENZYME HOMOLOG ASLB-RELATED"/>
    <property type="match status" value="1"/>
</dbReference>
<keyword evidence="2" id="KW-0004">4Fe-4S</keyword>
<keyword evidence="4" id="KW-0479">Metal-binding</keyword>
<dbReference type="PROSITE" id="PS01305">
    <property type="entry name" value="MOAA_NIFB_PQQE"/>
    <property type="match status" value="1"/>
</dbReference>
<dbReference type="Proteomes" id="UP001221411">
    <property type="component" value="Unassembled WGS sequence"/>
</dbReference>
<evidence type="ECO:0000256" key="2">
    <source>
        <dbReference type="ARBA" id="ARBA00022485"/>
    </source>
</evidence>
<dbReference type="CDD" id="cd01335">
    <property type="entry name" value="Radical_SAM"/>
    <property type="match status" value="1"/>
</dbReference>
<name>A0ABT5EP22_9BACT</name>
<sequence length="380" mass="42846">MPFTNFVWKIASRCNLDCTYCYVYHAGDSSWRRQPPYMGEDVARAAARRIREYCEHHQLTRININFHGGEPLLCGRERLEGILRALRETFDGSGVRVNSSLQSNGIPFTRELGELLLRADVGLYISLDGPPRINDLRRVDHRMRPTSADVEDKLALITSPELRPIFQGFLAVVDPRSSAREVFDYLASFSPPAIDFLLPLRNHDSRVEDDGRPDPYAAWLIECFDHWLGKGSRVRIRSFERWMTWLLRPEAGDALDHFDSIVIESNGEMEADDTLKTAYHGAAHLGHNVFAHSLVELERAPALHALRVATRPSATCLGCGYYSACRGGHVSHRYSSSRGFDNPSVYCPDLQVFIRHVHARLVAELRGIKRAAPPEDAPGG</sequence>
<evidence type="ECO:0000256" key="4">
    <source>
        <dbReference type="ARBA" id="ARBA00022723"/>
    </source>
</evidence>
<dbReference type="EMBL" id="JAQNDO010000001">
    <property type="protein sequence ID" value="MDC0742938.1"/>
    <property type="molecule type" value="Genomic_DNA"/>
</dbReference>
<feature type="domain" description="Radical SAM core" evidence="7">
    <location>
        <begin position="1"/>
        <end position="240"/>
    </location>
</feature>
<gene>
    <name evidence="8" type="ORF">POL67_16430</name>
</gene>
<comment type="cofactor">
    <cofactor evidence="1">
        <name>[4Fe-4S] cluster</name>
        <dbReference type="ChEBI" id="CHEBI:49883"/>
    </cofactor>
</comment>
<dbReference type="SFLD" id="SFLDG01072">
    <property type="entry name" value="dehydrogenase_like"/>
    <property type="match status" value="1"/>
</dbReference>
<dbReference type="Pfam" id="PF04055">
    <property type="entry name" value="Radical_SAM"/>
    <property type="match status" value="1"/>
</dbReference>
<dbReference type="SUPFAM" id="SSF102114">
    <property type="entry name" value="Radical SAM enzymes"/>
    <property type="match status" value="1"/>
</dbReference>
<evidence type="ECO:0000256" key="6">
    <source>
        <dbReference type="ARBA" id="ARBA00023014"/>
    </source>
</evidence>
<comment type="caution">
    <text evidence="8">The sequence shown here is derived from an EMBL/GenBank/DDBJ whole genome shotgun (WGS) entry which is preliminary data.</text>
</comment>
<dbReference type="InterPro" id="IPR023867">
    <property type="entry name" value="Sulphatase_maturase_rSAM"/>
</dbReference>
<keyword evidence="6" id="KW-0411">Iron-sulfur</keyword>
<dbReference type="SFLD" id="SFLDG01067">
    <property type="entry name" value="SPASM/twitch_domain_containing"/>
    <property type="match status" value="1"/>
</dbReference>
<dbReference type="PANTHER" id="PTHR43273:SF8">
    <property type="entry name" value="RADICAL SAM DOMAIN PROTEIN"/>
    <property type="match status" value="1"/>
</dbReference>
<reference evidence="8 9" key="1">
    <citation type="submission" date="2022-11" db="EMBL/GenBank/DDBJ databases">
        <title>Minimal conservation of predation-associated metabolite biosynthetic gene clusters underscores biosynthetic potential of Myxococcota including descriptions for ten novel species: Archangium lansinium sp. nov., Myxococcus landrumus sp. nov., Nannocystis bai.</title>
        <authorList>
            <person name="Ahearne A."/>
            <person name="Stevens C."/>
            <person name="Dowd S."/>
        </authorList>
    </citation>
    <scope>NUCLEOTIDE SEQUENCE [LARGE SCALE GENOMIC DNA]</scope>
    <source>
        <strain evidence="8 9">RJM3</strain>
    </source>
</reference>
<evidence type="ECO:0000256" key="1">
    <source>
        <dbReference type="ARBA" id="ARBA00001966"/>
    </source>
</evidence>
<dbReference type="SFLD" id="SFLDS00029">
    <property type="entry name" value="Radical_SAM"/>
    <property type="match status" value="1"/>
</dbReference>
<keyword evidence="3" id="KW-0949">S-adenosyl-L-methionine</keyword>
<keyword evidence="5" id="KW-0408">Iron</keyword>
<accession>A0ABT5EP22</accession>
<evidence type="ECO:0000256" key="5">
    <source>
        <dbReference type="ARBA" id="ARBA00023004"/>
    </source>
</evidence>
<evidence type="ECO:0000313" key="8">
    <source>
        <dbReference type="EMBL" id="MDC0742938.1"/>
    </source>
</evidence>
<dbReference type="InterPro" id="IPR058240">
    <property type="entry name" value="rSAM_sf"/>
</dbReference>
<dbReference type="RefSeq" id="WP_271918304.1">
    <property type="nucleotide sequence ID" value="NZ_JAQNDO010000001.1"/>
</dbReference>
<dbReference type="InterPro" id="IPR013785">
    <property type="entry name" value="Aldolase_TIM"/>
</dbReference>
<dbReference type="Gene3D" id="3.20.20.70">
    <property type="entry name" value="Aldolase class I"/>
    <property type="match status" value="1"/>
</dbReference>
<evidence type="ECO:0000256" key="3">
    <source>
        <dbReference type="ARBA" id="ARBA00022691"/>
    </source>
</evidence>
<keyword evidence="9" id="KW-1185">Reference proteome</keyword>
<proteinExistence type="predicted"/>
<dbReference type="PROSITE" id="PS51918">
    <property type="entry name" value="RADICAL_SAM"/>
    <property type="match status" value="1"/>
</dbReference>
<dbReference type="InterPro" id="IPR007197">
    <property type="entry name" value="rSAM"/>
</dbReference>
<organism evidence="8 9">
    <name type="scientific">Polyangium mundeleinium</name>
    <dbReference type="NCBI Taxonomy" id="2995306"/>
    <lineage>
        <taxon>Bacteria</taxon>
        <taxon>Pseudomonadati</taxon>
        <taxon>Myxococcota</taxon>
        <taxon>Polyangia</taxon>
        <taxon>Polyangiales</taxon>
        <taxon>Polyangiaceae</taxon>
        <taxon>Polyangium</taxon>
    </lineage>
</organism>
<evidence type="ECO:0000259" key="7">
    <source>
        <dbReference type="PROSITE" id="PS51918"/>
    </source>
</evidence>
<dbReference type="SFLD" id="SFLDG01386">
    <property type="entry name" value="main_SPASM_domain-containing"/>
    <property type="match status" value="1"/>
</dbReference>
<evidence type="ECO:0000313" key="9">
    <source>
        <dbReference type="Proteomes" id="UP001221411"/>
    </source>
</evidence>